<evidence type="ECO:0000313" key="3">
    <source>
        <dbReference type="Proteomes" id="UP000705230"/>
    </source>
</evidence>
<organism evidence="2 3">
    <name type="scientific">SAR86 cluster bacterium</name>
    <dbReference type="NCBI Taxonomy" id="2030880"/>
    <lineage>
        <taxon>Bacteria</taxon>
        <taxon>Pseudomonadati</taxon>
        <taxon>Pseudomonadota</taxon>
        <taxon>Gammaproteobacteria</taxon>
        <taxon>SAR86 cluster</taxon>
    </lineage>
</organism>
<dbReference type="InterPro" id="IPR036390">
    <property type="entry name" value="WH_DNA-bd_sf"/>
</dbReference>
<reference evidence="2" key="1">
    <citation type="submission" date="2020-10" db="EMBL/GenBank/DDBJ databases">
        <title>Microbiome of the Black Sea water column analyzed by genome centric metagenomics.</title>
        <authorList>
            <person name="Cabello-Yeves P.J."/>
            <person name="Callieri C."/>
            <person name="Picazo A."/>
            <person name="Mehrshad M."/>
            <person name="Haro-Moreno J.M."/>
            <person name="Roda-Garcia J."/>
            <person name="Dzembekova N."/>
            <person name="Slabakova V."/>
            <person name="Slabakova N."/>
            <person name="Moncheva S."/>
            <person name="Rodriguez-Valera F."/>
        </authorList>
    </citation>
    <scope>NUCLEOTIDE SEQUENCE</scope>
    <source>
        <strain evidence="2">BS30m-G43</strain>
    </source>
</reference>
<dbReference type="Proteomes" id="UP000705230">
    <property type="component" value="Unassembled WGS sequence"/>
</dbReference>
<accession>A0A937J6I6</accession>
<dbReference type="GO" id="GO:0003700">
    <property type="term" value="F:DNA-binding transcription factor activity"/>
    <property type="evidence" value="ECO:0007669"/>
    <property type="project" value="InterPro"/>
</dbReference>
<gene>
    <name evidence="2" type="ORF">ISR29_00390</name>
</gene>
<comment type="caution">
    <text evidence="2">The sequence shown here is derived from an EMBL/GenBank/DDBJ whole genome shotgun (WGS) entry which is preliminary data.</text>
</comment>
<dbReference type="Gene3D" id="1.10.10.10">
    <property type="entry name" value="Winged helix-like DNA-binding domain superfamily/Winged helix DNA-binding domain"/>
    <property type="match status" value="1"/>
</dbReference>
<dbReference type="AlphaFoldDB" id="A0A937J6I6"/>
<dbReference type="EMBL" id="JADHSG010000001">
    <property type="protein sequence ID" value="MBL6902645.1"/>
    <property type="molecule type" value="Genomic_DNA"/>
</dbReference>
<evidence type="ECO:0000259" key="1">
    <source>
        <dbReference type="Pfam" id="PF01047"/>
    </source>
</evidence>
<sequence length="95" mass="10912">MKSFKADLMEAVSLISNIERDLKINTLNANEKIIFYSILLKEKKSKECIISDVIHASKLSRSTVFKTLKKLQDINLISFKQSSIDKRELLINVNL</sequence>
<name>A0A937J6I6_9GAMM</name>
<protein>
    <submittedName>
        <fullName evidence="2">MarR family transcriptional regulator</fullName>
    </submittedName>
</protein>
<dbReference type="SUPFAM" id="SSF46785">
    <property type="entry name" value="Winged helix' DNA-binding domain"/>
    <property type="match status" value="1"/>
</dbReference>
<dbReference type="Pfam" id="PF01047">
    <property type="entry name" value="MarR"/>
    <property type="match status" value="1"/>
</dbReference>
<dbReference type="InterPro" id="IPR036388">
    <property type="entry name" value="WH-like_DNA-bd_sf"/>
</dbReference>
<evidence type="ECO:0000313" key="2">
    <source>
        <dbReference type="EMBL" id="MBL6902645.1"/>
    </source>
</evidence>
<proteinExistence type="predicted"/>
<dbReference type="InterPro" id="IPR000835">
    <property type="entry name" value="HTH_MarR-typ"/>
</dbReference>
<feature type="domain" description="HTH marR-type" evidence="1">
    <location>
        <begin position="43"/>
        <end position="88"/>
    </location>
</feature>